<feature type="transmembrane region" description="Helical" evidence="6">
    <location>
        <begin position="262"/>
        <end position="284"/>
    </location>
</feature>
<feature type="transmembrane region" description="Helical" evidence="6">
    <location>
        <begin position="51"/>
        <end position="72"/>
    </location>
</feature>
<dbReference type="PANTHER" id="PTHR23513:SF6">
    <property type="entry name" value="MAJOR FACILITATOR SUPERFAMILY ASSOCIATED DOMAIN-CONTAINING PROTEIN"/>
    <property type="match status" value="1"/>
</dbReference>
<feature type="transmembrane region" description="Helical" evidence="6">
    <location>
        <begin position="323"/>
        <end position="351"/>
    </location>
</feature>
<dbReference type="KEGG" id="ahb:bsdtb5_24770"/>
<organism evidence="7 8">
    <name type="scientific">Anaeromicropila herbilytica</name>
    <dbReference type="NCBI Taxonomy" id="2785025"/>
    <lineage>
        <taxon>Bacteria</taxon>
        <taxon>Bacillati</taxon>
        <taxon>Bacillota</taxon>
        <taxon>Clostridia</taxon>
        <taxon>Lachnospirales</taxon>
        <taxon>Lachnospiraceae</taxon>
        <taxon>Anaeromicropila</taxon>
    </lineage>
</organism>
<dbReference type="SUPFAM" id="SSF103473">
    <property type="entry name" value="MFS general substrate transporter"/>
    <property type="match status" value="1"/>
</dbReference>
<dbReference type="GO" id="GO:0005886">
    <property type="term" value="C:plasma membrane"/>
    <property type="evidence" value="ECO:0007669"/>
    <property type="project" value="UniProtKB-SubCell"/>
</dbReference>
<evidence type="ECO:0000256" key="4">
    <source>
        <dbReference type="ARBA" id="ARBA00022989"/>
    </source>
</evidence>
<feature type="transmembrane region" description="Helical" evidence="6">
    <location>
        <begin position="229"/>
        <end position="250"/>
    </location>
</feature>
<evidence type="ECO:0000256" key="5">
    <source>
        <dbReference type="ARBA" id="ARBA00023136"/>
    </source>
</evidence>
<gene>
    <name evidence="7" type="ORF">bsdtb5_24770</name>
</gene>
<accession>A0A7R7ELV5</accession>
<keyword evidence="2" id="KW-1003">Cell membrane</keyword>
<keyword evidence="4 6" id="KW-1133">Transmembrane helix</keyword>
<sequence>MCENEVKIGYKDIFKQVEYMKLIIANVINRFGDSVDAIAFTWLVYQITQSASWSAVIYGVNMLPSVIIQPFAGALVERMKKKRIMVIADAIRGCIVVGLVILYLTDMVNPYILMVFTFMNSSVEAFRLPAGMAFTPQLLEQKYYEFGTSLNTTLSKIVEFIGLGLAGVIIAVFGVQTSIIIDAITFFLSAVIISSIFVKEEKKESDKLTVSSYLATLKSGLDYVTKNPVVRNICLLMVSINAVMVPLNTFEAPLIKEVFKQGSMLLSVLGMSTSVGMAIGSVIFPYVSKKFKVRSIIVMNGIIFGSSYLFLILVSFVTTSAVVIYPSVAVFITIFGIAISMIVSVISVQFMKEVEQEYLSRTGAILNASGTAAVPIFSFLCTFLVKIFTLSQIFVASGTLFIILFLYIHFRKVQFEKVTE</sequence>
<proteinExistence type="predicted"/>
<dbReference type="PRINTS" id="PR01988">
    <property type="entry name" value="EXPORTERBACE"/>
</dbReference>
<feature type="transmembrane region" description="Helical" evidence="6">
    <location>
        <begin position="363"/>
        <end position="385"/>
    </location>
</feature>
<evidence type="ECO:0000313" key="7">
    <source>
        <dbReference type="EMBL" id="BCN31182.1"/>
    </source>
</evidence>
<keyword evidence="3 6" id="KW-0812">Transmembrane</keyword>
<dbReference type="Gene3D" id="1.20.1250.20">
    <property type="entry name" value="MFS general substrate transporter like domains"/>
    <property type="match status" value="1"/>
</dbReference>
<reference evidence="7 8" key="1">
    <citation type="submission" date="2020-11" db="EMBL/GenBank/DDBJ databases">
        <title>Draft genome sequencing of a Lachnospiraceae strain isolated from anoxic soil subjected to BSD treatment.</title>
        <authorList>
            <person name="Uek A."/>
            <person name="Tonouchi A."/>
        </authorList>
    </citation>
    <scope>NUCLEOTIDE SEQUENCE [LARGE SCALE GENOMIC DNA]</scope>
    <source>
        <strain evidence="7 8">TB5</strain>
    </source>
</reference>
<dbReference type="Pfam" id="PF07690">
    <property type="entry name" value="MFS_1"/>
    <property type="match status" value="1"/>
</dbReference>
<evidence type="ECO:0000256" key="2">
    <source>
        <dbReference type="ARBA" id="ARBA00022475"/>
    </source>
</evidence>
<dbReference type="PANTHER" id="PTHR23513">
    <property type="entry name" value="INTEGRAL MEMBRANE EFFLUX PROTEIN-RELATED"/>
    <property type="match status" value="1"/>
</dbReference>
<keyword evidence="5 6" id="KW-0472">Membrane</keyword>
<dbReference type="InterPro" id="IPR036259">
    <property type="entry name" value="MFS_trans_sf"/>
</dbReference>
<dbReference type="EMBL" id="AP024169">
    <property type="protein sequence ID" value="BCN31182.1"/>
    <property type="molecule type" value="Genomic_DNA"/>
</dbReference>
<evidence type="ECO:0000256" key="3">
    <source>
        <dbReference type="ARBA" id="ARBA00022692"/>
    </source>
</evidence>
<comment type="subcellular location">
    <subcellularLocation>
        <location evidence="1">Cell membrane</location>
        <topology evidence="1">Multi-pass membrane protein</topology>
    </subcellularLocation>
</comment>
<evidence type="ECO:0000256" key="1">
    <source>
        <dbReference type="ARBA" id="ARBA00004651"/>
    </source>
</evidence>
<dbReference type="InterPro" id="IPR011701">
    <property type="entry name" value="MFS"/>
</dbReference>
<name>A0A7R7ELV5_9FIRM</name>
<dbReference type="CDD" id="cd06173">
    <property type="entry name" value="MFS_MefA_like"/>
    <property type="match status" value="1"/>
</dbReference>
<evidence type="ECO:0000313" key="8">
    <source>
        <dbReference type="Proteomes" id="UP000595897"/>
    </source>
</evidence>
<feature type="transmembrane region" description="Helical" evidence="6">
    <location>
        <begin position="179"/>
        <end position="198"/>
    </location>
</feature>
<dbReference type="Proteomes" id="UP000595897">
    <property type="component" value="Chromosome"/>
</dbReference>
<feature type="transmembrane region" description="Helical" evidence="6">
    <location>
        <begin position="296"/>
        <end position="317"/>
    </location>
</feature>
<protein>
    <submittedName>
        <fullName evidence="7">MFS transporter</fullName>
    </submittedName>
</protein>
<keyword evidence="8" id="KW-1185">Reference proteome</keyword>
<dbReference type="GO" id="GO:0022857">
    <property type="term" value="F:transmembrane transporter activity"/>
    <property type="evidence" value="ECO:0007669"/>
    <property type="project" value="InterPro"/>
</dbReference>
<dbReference type="AlphaFoldDB" id="A0A7R7ELV5"/>
<feature type="transmembrane region" description="Helical" evidence="6">
    <location>
        <begin position="391"/>
        <end position="410"/>
    </location>
</feature>
<evidence type="ECO:0000256" key="6">
    <source>
        <dbReference type="SAM" id="Phobius"/>
    </source>
</evidence>
<dbReference type="RefSeq" id="WP_271712325.1">
    <property type="nucleotide sequence ID" value="NZ_AP024169.1"/>
</dbReference>
<dbReference type="InterPro" id="IPR022324">
    <property type="entry name" value="Bacilysin_exporter_BacE_put"/>
</dbReference>